<name>A0A077QXN7_9BASI</name>
<feature type="compositionally biased region" description="Basic and acidic residues" evidence="1">
    <location>
        <begin position="160"/>
        <end position="171"/>
    </location>
</feature>
<sequence>MPPDPIALASGDEDEGSYPLRSRRRKVYIEPQFSSEVDELLSDADDDLESIPEPSPPPHRARRDSSDAKKAEQKRRQKRRRKREEEKEEKRKRKRVNKRAALKATRQNLDNRPSQPRVTASPSASATSYNDARRTHTADAHHGSDGDEAPLTSLVTSRSVTRERFRERDRPTAPMSEDELESFASQPNVAQNDNGAQARSSSAPIPVEPEVQDQPTHRAASAHPKGSEGTGGGSANPIEVDSSDEPLQPHFEGELDDDVSISDVSSVSYNDSEEYEVGAEFYTSSEGTVRGSDSEDGLGSWTEYDKENWQGSTAHLDDAYDGNFDVRAVLRHRRNPRRGFMEYRTVWAGYPIYSSTWEPESHFNSARTLREYWDRQGGRPANLPIDTNEYSSHDSDTDVAVNRRPRRRAHAAKKKKRREVRRDKVQLRHYLLSLGEKRARAKEMEEERYERFRRANRLTLDTERIREKGTSKSYQKRMEKMQQKRWQRYGDGDGSDAGPSRLGATQAKRSMVDVPMRARGGPSGGFTSATTRVSQLNDSLPDSDENIITFRRSAPNGLNSGLPPSSMGSIRDGPDHTPQLARPVVRPSIAAGGLGASGSSSQAPVPRPPPGSYKGAHHREPKVKEREIFGTFLNTLFSNNSNTRAKQASVMAASPEQAQTDATGHPITAANRRPSEARKPSLLVLKPVEDFKVGSRPIPSTARAHAESSASSEAGDPDMLEIPEISAVRSKFNPHQALPDSDEEARRARQAQAFGALKQSFKRPGIIAAGPSQSRMEDPRRRPPPPAAGSNEGSRPPWSPQESEFSGWKAPMDNQPPMLTTPRSPMEGAICRRNGEGQRPKPSTRIVSSGRFDFVIGHNRVDLEGALHGFESFPAGRLQALGLADSISTVSFDMFLPFAWIRDILTRHNASVDEAMVLHAHGVAAGQDRASLDQVSEQLRDLDVALLAYAGAAPPTEDRAGRLDYFVAFSSKYQVDYITGIPPALQSVSHQPYTVCVIPLQLDQSPAPSHQISLKRPPPLDPTISSVFDSAIGKKNIENLKISRIDIRKVKRAAQRYRITPPLYEGIRSRYNVIFLGQNPSSYEKCVLYYMVRIFEGGARLKLDPKKDAKLWKDPKIGTNVFVRRTALSEILDSDQGGSTLELAPYLCRFKRQARCRFWTFGFSSTDPDESIREIFPGHDGLVTFSMSAILSDLLRSTMMEEDRQDAEEGQLTQNENKASPSLLCNVAFHLAENWRVRLHPWIKTCFKLLSDNLEPVCRGLSLVEQGQDFPIELMLELDSKLESLYTSALVEELPVGAINAEPFEEPTELPDEPEELVRWMDNEVLATLRKGQISTCGDTRFHVLVATGTEWTEEEKAGVEVISLEELSGNACLDLARLPGN</sequence>
<feature type="region of interest" description="Disordered" evidence="1">
    <location>
        <begin position="730"/>
        <end position="843"/>
    </location>
</feature>
<evidence type="ECO:0000259" key="2">
    <source>
        <dbReference type="PROSITE" id="PS50013"/>
    </source>
</evidence>
<feature type="compositionally biased region" description="Acidic residues" evidence="1">
    <location>
        <begin position="36"/>
        <end position="50"/>
    </location>
</feature>
<feature type="region of interest" description="Disordered" evidence="1">
    <location>
        <begin position="1"/>
        <end position="20"/>
    </location>
</feature>
<dbReference type="EMBL" id="HG529501">
    <property type="protein sequence ID" value="CDI51381.1"/>
    <property type="molecule type" value="Genomic_DNA"/>
</dbReference>
<organism evidence="3">
    <name type="scientific">Melanopsichium pennsylvanicum 4</name>
    <dbReference type="NCBI Taxonomy" id="1398559"/>
    <lineage>
        <taxon>Eukaryota</taxon>
        <taxon>Fungi</taxon>
        <taxon>Dikarya</taxon>
        <taxon>Basidiomycota</taxon>
        <taxon>Ustilaginomycotina</taxon>
        <taxon>Ustilaginomycetes</taxon>
        <taxon>Ustilaginales</taxon>
        <taxon>Ustilaginaceae</taxon>
        <taxon>Melanopsichium</taxon>
    </lineage>
</organism>
<feature type="compositionally biased region" description="Polar residues" evidence="1">
    <location>
        <begin position="105"/>
        <end position="130"/>
    </location>
</feature>
<evidence type="ECO:0000256" key="1">
    <source>
        <dbReference type="SAM" id="MobiDB-lite"/>
    </source>
</evidence>
<dbReference type="CDD" id="cd00024">
    <property type="entry name" value="CD_CSD"/>
    <property type="match status" value="1"/>
</dbReference>
<feature type="compositionally biased region" description="Polar residues" evidence="1">
    <location>
        <begin position="183"/>
        <end position="203"/>
    </location>
</feature>
<feature type="compositionally biased region" description="Low complexity" evidence="1">
    <location>
        <begin position="700"/>
        <end position="714"/>
    </location>
</feature>
<feature type="compositionally biased region" description="Basic residues" evidence="1">
    <location>
        <begin position="72"/>
        <end position="82"/>
    </location>
</feature>
<accession>A0A077QXN7</accession>
<proteinExistence type="predicted"/>
<feature type="region of interest" description="Disordered" evidence="1">
    <location>
        <begin position="34"/>
        <end position="258"/>
    </location>
</feature>
<protein>
    <recommendedName>
        <fullName evidence="2">Chromo domain-containing protein</fullName>
    </recommendedName>
</protein>
<reference evidence="3" key="1">
    <citation type="journal article" date="2014" name="Genome Biol. Evol.">
        <title>Gene Loss Rather Than Gene Gain Is Associated with a Host Jump from Monocots to Dicots in the Smut Fungus Melanopsichium pennsylvanicum.</title>
        <authorList>
            <person name="Sharma R."/>
            <person name="Mishra B."/>
            <person name="Runge F."/>
            <person name="Thines M."/>
        </authorList>
    </citation>
    <scope>NUCLEOTIDE SEQUENCE</scope>
    <source>
        <strain evidence="3">4</strain>
    </source>
</reference>
<dbReference type="SUPFAM" id="SSF54160">
    <property type="entry name" value="Chromo domain-like"/>
    <property type="match status" value="1"/>
</dbReference>
<dbReference type="InterPro" id="IPR000953">
    <property type="entry name" value="Chromo/chromo_shadow_dom"/>
</dbReference>
<dbReference type="InterPro" id="IPR016197">
    <property type="entry name" value="Chromo-like_dom_sf"/>
</dbReference>
<feature type="compositionally biased region" description="Basic residues" evidence="1">
    <location>
        <begin position="90"/>
        <end position="101"/>
    </location>
</feature>
<dbReference type="Gene3D" id="2.40.50.40">
    <property type="match status" value="1"/>
</dbReference>
<evidence type="ECO:0000313" key="3">
    <source>
        <dbReference type="EMBL" id="CDI51381.1"/>
    </source>
</evidence>
<feature type="region of interest" description="Disordered" evidence="1">
    <location>
        <begin position="482"/>
        <end position="510"/>
    </location>
</feature>
<feature type="compositionally biased region" description="Polar residues" evidence="1">
    <location>
        <begin position="556"/>
        <end position="568"/>
    </location>
</feature>
<dbReference type="PROSITE" id="PS50013">
    <property type="entry name" value="CHROMO_2"/>
    <property type="match status" value="1"/>
</dbReference>
<dbReference type="GO" id="GO:0006338">
    <property type="term" value="P:chromatin remodeling"/>
    <property type="evidence" value="ECO:0007669"/>
    <property type="project" value="UniProtKB-ARBA"/>
</dbReference>
<feature type="region of interest" description="Disordered" evidence="1">
    <location>
        <begin position="656"/>
        <end position="718"/>
    </location>
</feature>
<feature type="compositionally biased region" description="Basic and acidic residues" evidence="1">
    <location>
        <begin position="131"/>
        <end position="145"/>
    </location>
</feature>
<feature type="domain" description="Chromo" evidence="2">
    <location>
        <begin position="324"/>
        <end position="384"/>
    </location>
</feature>
<feature type="region of interest" description="Disordered" evidence="1">
    <location>
        <begin position="552"/>
        <end position="620"/>
    </location>
</feature>